<comment type="caution">
    <text evidence="1">The sequence shown here is derived from an EMBL/GenBank/DDBJ whole genome shotgun (WGS) entry which is preliminary data.</text>
</comment>
<reference evidence="1 2" key="1">
    <citation type="journal article" date="2021" name="Hortic Res">
        <title>High-quality reference genome and annotation aids understanding of berry development for evergreen blueberry (Vaccinium darrowii).</title>
        <authorList>
            <person name="Yu J."/>
            <person name="Hulse-Kemp A.M."/>
            <person name="Babiker E."/>
            <person name="Staton M."/>
        </authorList>
    </citation>
    <scope>NUCLEOTIDE SEQUENCE [LARGE SCALE GENOMIC DNA]</scope>
    <source>
        <strain evidence="2">cv. NJ 8807/NJ 8810</strain>
        <tissue evidence="1">Young leaf</tissue>
    </source>
</reference>
<evidence type="ECO:0000313" key="1">
    <source>
        <dbReference type="EMBL" id="KAH7835699.1"/>
    </source>
</evidence>
<proteinExistence type="predicted"/>
<dbReference type="Proteomes" id="UP000828048">
    <property type="component" value="Chromosome 2"/>
</dbReference>
<organism evidence="1 2">
    <name type="scientific">Vaccinium darrowii</name>
    <dbReference type="NCBI Taxonomy" id="229202"/>
    <lineage>
        <taxon>Eukaryota</taxon>
        <taxon>Viridiplantae</taxon>
        <taxon>Streptophyta</taxon>
        <taxon>Embryophyta</taxon>
        <taxon>Tracheophyta</taxon>
        <taxon>Spermatophyta</taxon>
        <taxon>Magnoliopsida</taxon>
        <taxon>eudicotyledons</taxon>
        <taxon>Gunneridae</taxon>
        <taxon>Pentapetalae</taxon>
        <taxon>asterids</taxon>
        <taxon>Ericales</taxon>
        <taxon>Ericaceae</taxon>
        <taxon>Vaccinioideae</taxon>
        <taxon>Vaccinieae</taxon>
        <taxon>Vaccinium</taxon>
    </lineage>
</organism>
<name>A0ACB7X4U2_9ERIC</name>
<gene>
    <name evidence="1" type="ORF">Vadar_028915</name>
</gene>
<keyword evidence="2" id="KW-1185">Reference proteome</keyword>
<sequence>MNSSPLRSKSSYHTRSVSLPSRPHPLIPQADEHLCRLRASGATSSSLSSVAERLRVLEGLYECLDDSLAFPHTQQVFSQQRHEKWVEEALDGYLRLLDICAIAKDISSQTKQDLQGLLSTLRRRRDGNELGGYLNSRKKVTKEIQKSSKNIKSIKSKKITFDLLKKHNTVAIATLLKEVEAATIVVFESLFSYMSGTKVKSRLSGFSLVLSKFKDEETTTNEFTLNALKGHKTSIFDGTIQVEEVQSQLQKMELSIQDLEQGLEFLFRRLIKTRVSLLNILNY</sequence>
<evidence type="ECO:0000313" key="2">
    <source>
        <dbReference type="Proteomes" id="UP000828048"/>
    </source>
</evidence>
<accession>A0ACB7X4U2</accession>
<dbReference type="EMBL" id="CM037152">
    <property type="protein sequence ID" value="KAH7835699.1"/>
    <property type="molecule type" value="Genomic_DNA"/>
</dbReference>
<protein>
    <submittedName>
        <fullName evidence="1">Uncharacterized protein</fullName>
    </submittedName>
</protein>